<organism evidence="1 2">
    <name type="scientific">Araneus ventricosus</name>
    <name type="common">Orbweaver spider</name>
    <name type="synonym">Epeira ventricosa</name>
    <dbReference type="NCBI Taxonomy" id="182803"/>
    <lineage>
        <taxon>Eukaryota</taxon>
        <taxon>Metazoa</taxon>
        <taxon>Ecdysozoa</taxon>
        <taxon>Arthropoda</taxon>
        <taxon>Chelicerata</taxon>
        <taxon>Arachnida</taxon>
        <taxon>Araneae</taxon>
        <taxon>Araneomorphae</taxon>
        <taxon>Entelegynae</taxon>
        <taxon>Araneoidea</taxon>
        <taxon>Araneidae</taxon>
        <taxon>Araneus</taxon>
    </lineage>
</organism>
<gene>
    <name evidence="1" type="ORF">AVEN_190493_1</name>
</gene>
<accession>A0A4Y2JDX5</accession>
<sequence>MSLSLCKMSYKSRSKCPTSTPFLSFASDKPGNWSQSAVLGIVCCRDKTSDGATMKEECNVKCVAVVYWSENSLSLLLCFELLKRRGNSKGKRLASTALVVIHQRHKTQFYDIKAFKTAPLHVSPSTGTHSDHRSFFMLYTILGRMGLPKSGFPSETARCGFPSGTARCGFSSIHTVRSSPYPTFSHFLALPWNLVKR</sequence>
<proteinExistence type="predicted"/>
<evidence type="ECO:0000313" key="2">
    <source>
        <dbReference type="Proteomes" id="UP000499080"/>
    </source>
</evidence>
<protein>
    <submittedName>
        <fullName evidence="1">Uncharacterized protein</fullName>
    </submittedName>
</protein>
<dbReference type="Proteomes" id="UP000499080">
    <property type="component" value="Unassembled WGS sequence"/>
</dbReference>
<keyword evidence="2" id="KW-1185">Reference proteome</keyword>
<reference evidence="1 2" key="1">
    <citation type="journal article" date="2019" name="Sci. Rep.">
        <title>Orb-weaving spider Araneus ventricosus genome elucidates the spidroin gene catalogue.</title>
        <authorList>
            <person name="Kono N."/>
            <person name="Nakamura H."/>
            <person name="Ohtoshi R."/>
            <person name="Moran D.A.P."/>
            <person name="Shinohara A."/>
            <person name="Yoshida Y."/>
            <person name="Fujiwara M."/>
            <person name="Mori M."/>
            <person name="Tomita M."/>
            <person name="Arakawa K."/>
        </authorList>
    </citation>
    <scope>NUCLEOTIDE SEQUENCE [LARGE SCALE GENOMIC DNA]</scope>
</reference>
<dbReference type="AlphaFoldDB" id="A0A4Y2JDX5"/>
<name>A0A4Y2JDX5_ARAVE</name>
<dbReference type="EMBL" id="BGPR01003434">
    <property type="protein sequence ID" value="GBM88095.1"/>
    <property type="molecule type" value="Genomic_DNA"/>
</dbReference>
<evidence type="ECO:0000313" key="1">
    <source>
        <dbReference type="EMBL" id="GBM88095.1"/>
    </source>
</evidence>
<comment type="caution">
    <text evidence="1">The sequence shown here is derived from an EMBL/GenBank/DDBJ whole genome shotgun (WGS) entry which is preliminary data.</text>
</comment>